<dbReference type="InterPro" id="IPR020929">
    <property type="entry name" value="Ribosomal_uL5_CS"/>
</dbReference>
<evidence type="ECO:0000256" key="3">
    <source>
        <dbReference type="ARBA" id="ARBA00022884"/>
    </source>
</evidence>
<accession>A0ABT6B6T4</accession>
<dbReference type="InterPro" id="IPR031309">
    <property type="entry name" value="Ribosomal_uL5_C"/>
</dbReference>
<sequence length="179" mass="20263">MTRLETFYKESVMQKLTERFGYQNVMQVPRITKVTLNMGVGEAAGNKKILDNAVADMAKIAGQKPVTTKARVSVASFKIRDGWPIGCKVTLRRAQMWEFLDRLINISLPRTRDFRGVSGRAFDGRGNYNFGIKEQIIFPEIDFDQVDALRGMDISITTTAKTDEEAKALLEAFSFPFRN</sequence>
<evidence type="ECO:0000259" key="9">
    <source>
        <dbReference type="Pfam" id="PF00673"/>
    </source>
</evidence>
<dbReference type="Pfam" id="PF00673">
    <property type="entry name" value="Ribosomal_L5_C"/>
    <property type="match status" value="1"/>
</dbReference>
<evidence type="ECO:0000256" key="2">
    <source>
        <dbReference type="ARBA" id="ARBA00022730"/>
    </source>
</evidence>
<dbReference type="SUPFAM" id="SSF55282">
    <property type="entry name" value="RL5-like"/>
    <property type="match status" value="1"/>
</dbReference>
<keyword evidence="3 6" id="KW-0694">RNA-binding</keyword>
<evidence type="ECO:0000313" key="11">
    <source>
        <dbReference type="Proteomes" id="UP001528850"/>
    </source>
</evidence>
<dbReference type="RefSeq" id="WP_320550780.1">
    <property type="nucleotide sequence ID" value="NZ_JAQLOK010000002.1"/>
</dbReference>
<keyword evidence="11" id="KW-1185">Reference proteome</keyword>
<keyword evidence="6" id="KW-0820">tRNA-binding</keyword>
<dbReference type="InterPro" id="IPR031310">
    <property type="entry name" value="Ribosomal_uL5_N"/>
</dbReference>
<proteinExistence type="inferred from homology"/>
<comment type="function">
    <text evidence="6">This is 1 of the proteins that bind and probably mediate the attachment of the 5S RNA into the large ribosomal subunit, where it forms part of the central protuberance. In the 70S ribosome it contacts protein S13 of the 30S subunit (bridge B1b), connecting the 2 subunits; this bridge is implicated in subunit movement. Contacts the P site tRNA; the 5S rRNA and some of its associated proteins might help stabilize positioning of ribosome-bound tRNAs.</text>
</comment>
<evidence type="ECO:0000256" key="5">
    <source>
        <dbReference type="ARBA" id="ARBA00023274"/>
    </source>
</evidence>
<gene>
    <name evidence="6 10" type="primary">rplE</name>
    <name evidence="10" type="ORF">P3W24_02230</name>
</gene>
<keyword evidence="4 6" id="KW-0689">Ribosomal protein</keyword>
<organism evidence="10 11">
    <name type="scientific">Luteibacter sahnii</name>
    <dbReference type="NCBI Taxonomy" id="3021977"/>
    <lineage>
        <taxon>Bacteria</taxon>
        <taxon>Pseudomonadati</taxon>
        <taxon>Pseudomonadota</taxon>
        <taxon>Gammaproteobacteria</taxon>
        <taxon>Lysobacterales</taxon>
        <taxon>Rhodanobacteraceae</taxon>
        <taxon>Luteibacter</taxon>
    </lineage>
</organism>
<name>A0ABT6B6T4_9GAMM</name>
<reference evidence="10 11" key="1">
    <citation type="journal article" date="2024" name="Curr. Microbiol.">
        <title>Luteibacter sahnii sp. nov., A Novel Yellow-Colored Xanthomonadin Pigment Producing Probiotic Bacterium from Healthy Rice Seed Microbiome.</title>
        <authorList>
            <person name="Jaiswal G."/>
            <person name="Rana R."/>
            <person name="Nayak P.K."/>
            <person name="Chouhan R."/>
            <person name="Gandhi S.G."/>
            <person name="Patel H.K."/>
            <person name="Patil P.B."/>
        </authorList>
    </citation>
    <scope>NUCLEOTIDE SEQUENCE [LARGE SCALE GENOMIC DNA]</scope>
    <source>
        <strain evidence="10 11">PPL201</strain>
    </source>
</reference>
<evidence type="ECO:0000256" key="7">
    <source>
        <dbReference type="RuleBase" id="RU003930"/>
    </source>
</evidence>
<comment type="similarity">
    <text evidence="1 6 7">Belongs to the universal ribosomal protein uL5 family.</text>
</comment>
<comment type="subunit">
    <text evidence="6">Part of the 50S ribosomal subunit; part of the 5S rRNA/L5/L18/L25 subcomplex. Contacts the 5S rRNA and the P site tRNA. Forms a bridge to the 30S subunit in the 70S ribosome.</text>
</comment>
<evidence type="ECO:0000256" key="6">
    <source>
        <dbReference type="HAMAP-Rule" id="MF_01333"/>
    </source>
</evidence>
<protein>
    <recommendedName>
        <fullName evidence="6">Large ribosomal subunit protein uL5</fullName>
    </recommendedName>
</protein>
<keyword evidence="2 6" id="KW-0699">rRNA-binding</keyword>
<dbReference type="Gene3D" id="3.30.1440.10">
    <property type="match status" value="1"/>
</dbReference>
<evidence type="ECO:0000256" key="4">
    <source>
        <dbReference type="ARBA" id="ARBA00022980"/>
    </source>
</evidence>
<dbReference type="InterPro" id="IPR002132">
    <property type="entry name" value="Ribosomal_uL5"/>
</dbReference>
<dbReference type="NCBIfam" id="NF000585">
    <property type="entry name" value="PRK00010.1"/>
    <property type="match status" value="1"/>
</dbReference>
<dbReference type="EMBL" id="JARJJS010000001">
    <property type="protein sequence ID" value="MDF4023790.1"/>
    <property type="molecule type" value="Genomic_DNA"/>
</dbReference>
<dbReference type="Proteomes" id="UP001528850">
    <property type="component" value="Unassembled WGS sequence"/>
</dbReference>
<evidence type="ECO:0000256" key="1">
    <source>
        <dbReference type="ARBA" id="ARBA00008553"/>
    </source>
</evidence>
<dbReference type="PROSITE" id="PS00358">
    <property type="entry name" value="RIBOSOMAL_L5"/>
    <property type="match status" value="1"/>
</dbReference>
<dbReference type="GO" id="GO:0005840">
    <property type="term" value="C:ribosome"/>
    <property type="evidence" value="ECO:0007669"/>
    <property type="project" value="UniProtKB-KW"/>
</dbReference>
<comment type="caution">
    <text evidence="10">The sequence shown here is derived from an EMBL/GenBank/DDBJ whole genome shotgun (WGS) entry which is preliminary data.</text>
</comment>
<evidence type="ECO:0000259" key="8">
    <source>
        <dbReference type="Pfam" id="PF00281"/>
    </source>
</evidence>
<dbReference type="Pfam" id="PF00281">
    <property type="entry name" value="Ribosomal_L5"/>
    <property type="match status" value="1"/>
</dbReference>
<dbReference type="InterPro" id="IPR022803">
    <property type="entry name" value="Ribosomal_uL5_dom_sf"/>
</dbReference>
<dbReference type="PIRSF" id="PIRSF002161">
    <property type="entry name" value="Ribosomal_L5"/>
    <property type="match status" value="1"/>
</dbReference>
<feature type="domain" description="Large ribosomal subunit protein uL5 C-terminal" evidence="9">
    <location>
        <begin position="84"/>
        <end position="177"/>
    </location>
</feature>
<evidence type="ECO:0000313" key="10">
    <source>
        <dbReference type="EMBL" id="MDF4023790.1"/>
    </source>
</evidence>
<dbReference type="InterPro" id="IPR020930">
    <property type="entry name" value="Ribosomal_uL5_bac-type"/>
</dbReference>
<feature type="domain" description="Large ribosomal subunit protein uL5 N-terminal" evidence="8">
    <location>
        <begin position="24"/>
        <end position="80"/>
    </location>
</feature>
<dbReference type="HAMAP" id="MF_01333_B">
    <property type="entry name" value="Ribosomal_uL5_B"/>
    <property type="match status" value="1"/>
</dbReference>
<keyword evidence="5 6" id="KW-0687">Ribonucleoprotein</keyword>
<dbReference type="PANTHER" id="PTHR11994">
    <property type="entry name" value="60S RIBOSOMAL PROTEIN L11-RELATED"/>
    <property type="match status" value="1"/>
</dbReference>